<dbReference type="KEGG" id="mmn:midi_00346"/>
<dbReference type="Proteomes" id="UP000006639">
    <property type="component" value="Chromosome"/>
</dbReference>
<keyword evidence="2" id="KW-1185">Reference proteome</keyword>
<reference evidence="1 2" key="1">
    <citation type="journal article" date="2011" name="Mol. Biol. Evol.">
        <title>Phylogenomic evidence for the presence of a flagellum and cbb3 oxidase in the free-living mitochondrial ancestor.</title>
        <authorList>
            <person name="Sassera D."/>
            <person name="Lo N."/>
            <person name="Epis S."/>
            <person name="D'Auria G."/>
            <person name="Montagna M."/>
            <person name="Comandatore F."/>
            <person name="Horner D."/>
            <person name="Pereto J."/>
            <person name="Luciano A.M."/>
            <person name="Franciosi F."/>
            <person name="Ferri E."/>
            <person name="Crotti E."/>
            <person name="Bazzocchi C."/>
            <person name="Daffonchio D."/>
            <person name="Sacchi L."/>
            <person name="Moya A."/>
            <person name="Latorre A."/>
            <person name="Bandi C."/>
        </authorList>
    </citation>
    <scope>NUCLEOTIDE SEQUENCE [LARGE SCALE GENOMIC DNA]</scope>
    <source>
        <strain evidence="1 2">IricVA</strain>
    </source>
</reference>
<dbReference type="HOGENOM" id="CLU_3236094_0_0_5"/>
<organism evidence="1 2">
    <name type="scientific">Midichloria mitochondrii (strain IricVA)</name>
    <dbReference type="NCBI Taxonomy" id="696127"/>
    <lineage>
        <taxon>Bacteria</taxon>
        <taxon>Pseudomonadati</taxon>
        <taxon>Pseudomonadota</taxon>
        <taxon>Alphaproteobacteria</taxon>
        <taxon>Rickettsiales</taxon>
        <taxon>Candidatus Midichloriaceae</taxon>
        <taxon>Candidatus Midichloria</taxon>
    </lineage>
</organism>
<gene>
    <name evidence="1" type="ordered locus">midi_00346</name>
</gene>
<dbReference type="EMBL" id="CP002130">
    <property type="protein sequence ID" value="AEI88656.1"/>
    <property type="molecule type" value="Genomic_DNA"/>
</dbReference>
<protein>
    <submittedName>
        <fullName evidence="1">Uncharacterized protein</fullName>
    </submittedName>
</protein>
<proteinExistence type="predicted"/>
<dbReference type="AlphaFoldDB" id="F7XVF7"/>
<name>F7XVF7_MIDMI</name>
<accession>F7XVF7</accession>
<evidence type="ECO:0000313" key="1">
    <source>
        <dbReference type="EMBL" id="AEI88656.1"/>
    </source>
</evidence>
<evidence type="ECO:0000313" key="2">
    <source>
        <dbReference type="Proteomes" id="UP000006639"/>
    </source>
</evidence>
<sequence>MGFQAHDAAGYSVSSALVLDLANLFQLSDGCFNQSTPLQEVVV</sequence>